<keyword evidence="1" id="KW-0479">Metal-binding</keyword>
<dbReference type="PROSITE" id="PS50158">
    <property type="entry name" value="ZF_CCHC"/>
    <property type="match status" value="1"/>
</dbReference>
<feature type="region of interest" description="Disordered" evidence="2">
    <location>
        <begin position="234"/>
        <end position="273"/>
    </location>
</feature>
<comment type="caution">
    <text evidence="4">The sequence shown here is derived from an EMBL/GenBank/DDBJ whole genome shotgun (WGS) entry which is preliminary data.</text>
</comment>
<accession>A0A9W7IH50</accession>
<name>A0A9W7IH50_HIBTR</name>
<dbReference type="GO" id="GO:0008270">
    <property type="term" value="F:zinc ion binding"/>
    <property type="evidence" value="ECO:0007669"/>
    <property type="project" value="UniProtKB-KW"/>
</dbReference>
<dbReference type="InterPro" id="IPR036875">
    <property type="entry name" value="Znf_CCHC_sf"/>
</dbReference>
<dbReference type="SUPFAM" id="SSF57756">
    <property type="entry name" value="Retrovirus zinc finger-like domains"/>
    <property type="match status" value="1"/>
</dbReference>
<feature type="domain" description="CCHC-type" evidence="3">
    <location>
        <begin position="283"/>
        <end position="296"/>
    </location>
</feature>
<keyword evidence="1" id="KW-0863">Zinc-finger</keyword>
<dbReference type="GO" id="GO:0003676">
    <property type="term" value="F:nucleic acid binding"/>
    <property type="evidence" value="ECO:0007669"/>
    <property type="project" value="InterPro"/>
</dbReference>
<dbReference type="AlphaFoldDB" id="A0A9W7IH50"/>
<gene>
    <name evidence="4" type="ORF">HRI_003194100</name>
</gene>
<evidence type="ECO:0000313" key="5">
    <source>
        <dbReference type="Proteomes" id="UP001165190"/>
    </source>
</evidence>
<evidence type="ECO:0000256" key="1">
    <source>
        <dbReference type="PROSITE-ProRule" id="PRU00047"/>
    </source>
</evidence>
<evidence type="ECO:0000259" key="3">
    <source>
        <dbReference type="PROSITE" id="PS50158"/>
    </source>
</evidence>
<reference evidence="4" key="1">
    <citation type="submission" date="2023-05" db="EMBL/GenBank/DDBJ databases">
        <title>Genome and transcriptome analyses reveal genes involved in the formation of fine ridges on petal epidermal cells in Hibiscus trionum.</title>
        <authorList>
            <person name="Koshimizu S."/>
            <person name="Masuda S."/>
            <person name="Ishii T."/>
            <person name="Shirasu K."/>
            <person name="Hoshino A."/>
            <person name="Arita M."/>
        </authorList>
    </citation>
    <scope>NUCLEOTIDE SEQUENCE</scope>
    <source>
        <strain evidence="4">Hamamatsu line</strain>
    </source>
</reference>
<protein>
    <recommendedName>
        <fullName evidence="3">CCHC-type domain-containing protein</fullName>
    </recommendedName>
</protein>
<dbReference type="PANTHER" id="PTHR47481">
    <property type="match status" value="1"/>
</dbReference>
<feature type="compositionally biased region" description="Basic and acidic residues" evidence="2">
    <location>
        <begin position="239"/>
        <end position="248"/>
    </location>
</feature>
<dbReference type="Proteomes" id="UP001165190">
    <property type="component" value="Unassembled WGS sequence"/>
</dbReference>
<sequence length="435" mass="48248">MPSTVADPSSLAEQSVTVQASDEHESSFFANKQVNVKLDDYNFLLWKQYVILMIRGHDLEHYLDESHPLPSKVITNANGELVVNHAYRRYRKQDSSLTSWLLSTIGPTVLPQLVGAETTAAIWSAAVKLYSTLSTTKIMNLHCRLRALKKGTSTISEYTTSIKEICDLLATSGSPVSEIEQIATVLNGLPVEYESFIAAIIVNREPHTFEYVTSMLKDAESRLLDPLRMPVGTNVTRYSGDRTHELTNSDRNVSRSSVESRSRDQRVSNQAGSRSYSRPRFQCQICGKLGHLADRCWHRFNKDFKGSHPQQLRQPDDDRAVNTQANVCCYVNHTTNECCDPFVSPNAGPAEGTADESADTAHINSLIAKGVISTTDKWYPNSGATHHLTYEQPTGQKAQSYTCNGRVYLGDGSMLKISHIDKSVIATSSRSLALT</sequence>
<keyword evidence="5" id="KW-1185">Reference proteome</keyword>
<evidence type="ECO:0000313" key="4">
    <source>
        <dbReference type="EMBL" id="GMI95248.1"/>
    </source>
</evidence>
<dbReference type="PANTHER" id="PTHR47481:SF30">
    <property type="entry name" value="CCHC-TYPE DOMAIN-CONTAINING PROTEIN"/>
    <property type="match status" value="1"/>
</dbReference>
<dbReference type="OrthoDB" id="1912561at2759"/>
<proteinExistence type="predicted"/>
<dbReference type="InterPro" id="IPR001878">
    <property type="entry name" value="Znf_CCHC"/>
</dbReference>
<evidence type="ECO:0000256" key="2">
    <source>
        <dbReference type="SAM" id="MobiDB-lite"/>
    </source>
</evidence>
<dbReference type="Pfam" id="PF14223">
    <property type="entry name" value="Retrotran_gag_2"/>
    <property type="match status" value="1"/>
</dbReference>
<organism evidence="4 5">
    <name type="scientific">Hibiscus trionum</name>
    <name type="common">Flower of an hour</name>
    <dbReference type="NCBI Taxonomy" id="183268"/>
    <lineage>
        <taxon>Eukaryota</taxon>
        <taxon>Viridiplantae</taxon>
        <taxon>Streptophyta</taxon>
        <taxon>Embryophyta</taxon>
        <taxon>Tracheophyta</taxon>
        <taxon>Spermatophyta</taxon>
        <taxon>Magnoliopsida</taxon>
        <taxon>eudicotyledons</taxon>
        <taxon>Gunneridae</taxon>
        <taxon>Pentapetalae</taxon>
        <taxon>rosids</taxon>
        <taxon>malvids</taxon>
        <taxon>Malvales</taxon>
        <taxon>Malvaceae</taxon>
        <taxon>Malvoideae</taxon>
        <taxon>Hibiscus</taxon>
    </lineage>
</organism>
<keyword evidence="1" id="KW-0862">Zinc</keyword>
<dbReference type="EMBL" id="BSYR01000027">
    <property type="protein sequence ID" value="GMI95248.1"/>
    <property type="molecule type" value="Genomic_DNA"/>
</dbReference>